<dbReference type="Proteomes" id="UP000078287">
    <property type="component" value="Unassembled WGS sequence"/>
</dbReference>
<evidence type="ECO:0008006" key="4">
    <source>
        <dbReference type="Google" id="ProtNLM"/>
    </source>
</evidence>
<feature type="transmembrane region" description="Helical" evidence="1">
    <location>
        <begin position="78"/>
        <end position="99"/>
    </location>
</feature>
<keyword evidence="3" id="KW-1185">Reference proteome</keyword>
<feature type="transmembrane region" description="Helical" evidence="1">
    <location>
        <begin position="143"/>
        <end position="166"/>
    </location>
</feature>
<accession>A0A178M6E8</accession>
<dbReference type="STRING" id="1707952.A6A03_17125"/>
<reference evidence="2 3" key="1">
    <citation type="submission" date="2016-04" db="EMBL/GenBank/DDBJ databases">
        <title>Chloroflexus islandicus sp. nov., a thermophilic filamentous anoxygenic phototrophic bacterium from geyser Strokkur (Iceland).</title>
        <authorList>
            <person name="Gaisin V.A."/>
            <person name="Kalashnikov A.M."/>
            <person name="Sukhacheva M.V."/>
            <person name="Grouzdev D.S."/>
            <person name="Ivanov T.M."/>
            <person name="Kuznetsov B."/>
            <person name="Gorlenko V.M."/>
        </authorList>
    </citation>
    <scope>NUCLEOTIDE SEQUENCE [LARGE SCALE GENOMIC DNA]</scope>
    <source>
        <strain evidence="3">isl-2</strain>
    </source>
</reference>
<comment type="caution">
    <text evidence="2">The sequence shown here is derived from an EMBL/GenBank/DDBJ whole genome shotgun (WGS) entry which is preliminary data.</text>
</comment>
<protein>
    <recommendedName>
        <fullName evidence="4">Peptidase</fullName>
    </recommendedName>
</protein>
<dbReference type="PANTHER" id="PTHR36844:SF1">
    <property type="entry name" value="PROTEASE PRSW"/>
    <property type="match status" value="1"/>
</dbReference>
<dbReference type="RefSeq" id="WP_066789415.1">
    <property type="nucleotide sequence ID" value="NZ_LWQS01000068.1"/>
</dbReference>
<keyword evidence="1" id="KW-0472">Membrane</keyword>
<evidence type="ECO:0000256" key="1">
    <source>
        <dbReference type="SAM" id="Phobius"/>
    </source>
</evidence>
<feature type="transmembrane region" description="Helical" evidence="1">
    <location>
        <begin position="178"/>
        <end position="197"/>
    </location>
</feature>
<name>A0A178M6E8_9CHLR</name>
<sequence>MIGFVAAAILSFVPAFIYASIAYWLDRFEKEPRRLLFGAFLWGAFVATLGAIVWTGIAQASLAIFIGEASAEVAGTTLLAPLVEESLKGIAVVIIMFAFPEEFDSRLDGMLYAAITALGFAATENLLYLYFFGYAEDGFGGLIALFVLRVILGGWGHAVYTAWIGLGLAMSRLHPNRIVRIISPFAGWLLAVCLHALHNTMTVFLAGEFGLTGLGLTLLVDWSTWVVVLGLVIWEIRREQHHIADYLVEEVAAGIISPAHYAAAKSFSGQLRNRTRSAAARRFYEACAELAHKKHHLATGVGNQRNTIARINQLRREIAQLAPEVPAV</sequence>
<dbReference type="GO" id="GO:0008233">
    <property type="term" value="F:peptidase activity"/>
    <property type="evidence" value="ECO:0007669"/>
    <property type="project" value="InterPro"/>
</dbReference>
<dbReference type="InterPro" id="IPR026898">
    <property type="entry name" value="PrsW"/>
</dbReference>
<evidence type="ECO:0000313" key="2">
    <source>
        <dbReference type="EMBL" id="OAN44340.1"/>
    </source>
</evidence>
<feature type="transmembrane region" description="Helical" evidence="1">
    <location>
        <begin position="6"/>
        <end position="25"/>
    </location>
</feature>
<feature type="transmembrane region" description="Helical" evidence="1">
    <location>
        <begin position="111"/>
        <end position="131"/>
    </location>
</feature>
<gene>
    <name evidence="2" type="ORF">A6A03_17125</name>
</gene>
<keyword evidence="1" id="KW-0812">Transmembrane</keyword>
<dbReference type="OrthoDB" id="9785431at2"/>
<dbReference type="EMBL" id="LWQS01000068">
    <property type="protein sequence ID" value="OAN44340.1"/>
    <property type="molecule type" value="Genomic_DNA"/>
</dbReference>
<dbReference type="AlphaFoldDB" id="A0A178M6E8"/>
<organism evidence="2 3">
    <name type="scientific">Chloroflexus islandicus</name>
    <dbReference type="NCBI Taxonomy" id="1707952"/>
    <lineage>
        <taxon>Bacteria</taxon>
        <taxon>Bacillati</taxon>
        <taxon>Chloroflexota</taxon>
        <taxon>Chloroflexia</taxon>
        <taxon>Chloroflexales</taxon>
        <taxon>Chloroflexineae</taxon>
        <taxon>Chloroflexaceae</taxon>
        <taxon>Chloroflexus</taxon>
    </lineage>
</organism>
<dbReference type="Pfam" id="PF13367">
    <property type="entry name" value="PrsW-protease"/>
    <property type="match status" value="1"/>
</dbReference>
<feature type="transmembrane region" description="Helical" evidence="1">
    <location>
        <begin position="209"/>
        <end position="234"/>
    </location>
</feature>
<evidence type="ECO:0000313" key="3">
    <source>
        <dbReference type="Proteomes" id="UP000078287"/>
    </source>
</evidence>
<feature type="transmembrane region" description="Helical" evidence="1">
    <location>
        <begin position="37"/>
        <end position="66"/>
    </location>
</feature>
<dbReference type="PANTHER" id="PTHR36844">
    <property type="entry name" value="PROTEASE PRSW"/>
    <property type="match status" value="1"/>
</dbReference>
<keyword evidence="1" id="KW-1133">Transmembrane helix</keyword>
<proteinExistence type="predicted"/>